<evidence type="ECO:0000313" key="2">
    <source>
        <dbReference type="EMBL" id="KAH0450429.1"/>
    </source>
</evidence>
<gene>
    <name evidence="2" type="ORF">IEQ34_021121</name>
</gene>
<sequence length="102" mass="11617">MFCLLVVYLIVVLLISMNVVTAYQLILTVIISFVLVLNGNGADLAKHCISAFSYKRISITFRKMNKTKRPYNFKLDSNFQNIKSSNFSDASESCHTNKRMTL</sequence>
<comment type="similarity">
    <text evidence="1">Belongs to the alkB family.</text>
</comment>
<organism evidence="2 3">
    <name type="scientific">Dendrobium chrysotoxum</name>
    <name type="common">Orchid</name>
    <dbReference type="NCBI Taxonomy" id="161865"/>
    <lineage>
        <taxon>Eukaryota</taxon>
        <taxon>Viridiplantae</taxon>
        <taxon>Streptophyta</taxon>
        <taxon>Embryophyta</taxon>
        <taxon>Tracheophyta</taxon>
        <taxon>Spermatophyta</taxon>
        <taxon>Magnoliopsida</taxon>
        <taxon>Liliopsida</taxon>
        <taxon>Asparagales</taxon>
        <taxon>Orchidaceae</taxon>
        <taxon>Epidendroideae</taxon>
        <taxon>Malaxideae</taxon>
        <taxon>Dendrobiinae</taxon>
        <taxon>Dendrobium</taxon>
    </lineage>
</organism>
<dbReference type="PANTHER" id="PTHR31447:SF23">
    <property type="entry name" value="2-OXOGLUTARATE AND FE(II)-DEPENDENT OXYGENASE SUPERFAMILY PROTEIN"/>
    <property type="match status" value="1"/>
</dbReference>
<evidence type="ECO:0000256" key="1">
    <source>
        <dbReference type="ARBA" id="ARBA00007879"/>
    </source>
</evidence>
<comment type="caution">
    <text evidence="2">The sequence shown here is derived from an EMBL/GenBank/DDBJ whole genome shotgun (WGS) entry which is preliminary data.</text>
</comment>
<proteinExistence type="inferred from homology"/>
<keyword evidence="3" id="KW-1185">Reference proteome</keyword>
<dbReference type="GO" id="GO:0003729">
    <property type="term" value="F:mRNA binding"/>
    <property type="evidence" value="ECO:0007669"/>
    <property type="project" value="InterPro"/>
</dbReference>
<dbReference type="GO" id="GO:0032451">
    <property type="term" value="F:demethylase activity"/>
    <property type="evidence" value="ECO:0007669"/>
    <property type="project" value="InterPro"/>
</dbReference>
<dbReference type="Gene3D" id="2.60.120.590">
    <property type="entry name" value="Alpha-ketoglutarate-dependent dioxygenase AlkB-like"/>
    <property type="match status" value="1"/>
</dbReference>
<protein>
    <submittedName>
        <fullName evidence="2">Uncharacterized protein</fullName>
    </submittedName>
</protein>
<dbReference type="PANTHER" id="PTHR31447">
    <property type="entry name" value="HYDROXYPROLINE-RICH GLYCOPROTEIN FAMILY PROTEIN-RELATED"/>
    <property type="match status" value="1"/>
</dbReference>
<evidence type="ECO:0000313" key="3">
    <source>
        <dbReference type="Proteomes" id="UP000775213"/>
    </source>
</evidence>
<dbReference type="InterPro" id="IPR037151">
    <property type="entry name" value="AlkB-like_sf"/>
</dbReference>
<dbReference type="AlphaFoldDB" id="A0AAV7G3A3"/>
<dbReference type="Proteomes" id="UP000775213">
    <property type="component" value="Unassembled WGS sequence"/>
</dbReference>
<dbReference type="EMBL" id="JAGFBR010000018">
    <property type="protein sequence ID" value="KAH0450429.1"/>
    <property type="molecule type" value="Genomic_DNA"/>
</dbReference>
<name>A0AAV7G3A3_DENCH</name>
<accession>A0AAV7G3A3</accession>
<dbReference type="GO" id="GO:0006402">
    <property type="term" value="P:mRNA catabolic process"/>
    <property type="evidence" value="ECO:0007669"/>
    <property type="project" value="InterPro"/>
</dbReference>
<reference evidence="2 3" key="1">
    <citation type="journal article" date="2021" name="Hortic Res">
        <title>Chromosome-scale assembly of the Dendrobium chrysotoxum genome enhances the understanding of orchid evolution.</title>
        <authorList>
            <person name="Zhang Y."/>
            <person name="Zhang G.Q."/>
            <person name="Zhang D."/>
            <person name="Liu X.D."/>
            <person name="Xu X.Y."/>
            <person name="Sun W.H."/>
            <person name="Yu X."/>
            <person name="Zhu X."/>
            <person name="Wang Z.W."/>
            <person name="Zhao X."/>
            <person name="Zhong W.Y."/>
            <person name="Chen H."/>
            <person name="Yin W.L."/>
            <person name="Huang T."/>
            <person name="Niu S.C."/>
            <person name="Liu Z.J."/>
        </authorList>
    </citation>
    <scope>NUCLEOTIDE SEQUENCE [LARGE SCALE GENOMIC DNA]</scope>
    <source>
        <strain evidence="2">Lindl</strain>
    </source>
</reference>
<dbReference type="InterPro" id="IPR044842">
    <property type="entry name" value="ALKBH9B/ALKBH10B-like"/>
</dbReference>